<evidence type="ECO:0000256" key="1">
    <source>
        <dbReference type="ARBA" id="ARBA00010838"/>
    </source>
</evidence>
<dbReference type="EMBL" id="CP009248">
    <property type="protein sequence ID" value="APT90544.1"/>
    <property type="molecule type" value="Genomic_DNA"/>
</dbReference>
<gene>
    <name evidence="6" type="ORF">CSPHI_05295</name>
</gene>
<keyword evidence="7" id="KW-1185">Reference proteome</keyword>
<dbReference type="PANTHER" id="PTHR10353:SF209">
    <property type="entry name" value="GALACTOLIPID GALACTOSYLTRANSFERASE SFR2, CHLOROPLASTIC"/>
    <property type="match status" value="1"/>
</dbReference>
<evidence type="ECO:0000313" key="6">
    <source>
        <dbReference type="EMBL" id="APT90544.1"/>
    </source>
</evidence>
<feature type="signal peptide" evidence="5">
    <location>
        <begin position="1"/>
        <end position="15"/>
    </location>
</feature>
<dbReference type="InterPro" id="IPR017853">
    <property type="entry name" value="GH"/>
</dbReference>
<evidence type="ECO:0000256" key="2">
    <source>
        <dbReference type="ARBA" id="ARBA00022801"/>
    </source>
</evidence>
<evidence type="ECO:0000313" key="7">
    <source>
        <dbReference type="Proteomes" id="UP000185469"/>
    </source>
</evidence>
<dbReference type="SUPFAM" id="SSF51445">
    <property type="entry name" value="(Trans)glycosidases"/>
    <property type="match status" value="1"/>
</dbReference>
<keyword evidence="2 6" id="KW-0378">Hydrolase</keyword>
<sequence>MLAAALALLPAPAAAAEAAPAVDGFHWGVASSGFQVEGSNPDSNWLRYVEANQDGPDVDPVGNAADFWNRYEEDIANAASMGVNTYRISVEWARIEPEQGRFDEAALAHYDRIIGAIRAHGMTPMITMVHYVYPGWLADRGGFLDPEAPALFGRFAELITERWAGAGTMWVTFNEPLVFFGHEVEIGMIRATDMPAFLDNVVAAHKLGYAAAHAADPAAMVTTNEAFLPAVTGITDLMLLDRVRDSLDYVGIDYYYGLSADNLSAIHAASADFGRVRPQPDGVYEAIRHFAGAFPGLPIYIVENGMPSINGAREDGATRGDFVSDTVFWIQRAIADGYPVIGYNHWSITDNYEWGDYSARFGLYRIDILDDPALTRRPTSGVAAYRELIAGGGVAAGYRPANPPAKCSAARIPDSCLNPPAVDGPLARIRG</sequence>
<evidence type="ECO:0000256" key="5">
    <source>
        <dbReference type="SAM" id="SignalP"/>
    </source>
</evidence>
<name>A0A1L7CXG6_9CORY</name>
<dbReference type="InterPro" id="IPR001360">
    <property type="entry name" value="Glyco_hydro_1"/>
</dbReference>
<dbReference type="InterPro" id="IPR033132">
    <property type="entry name" value="GH_1_N_CS"/>
</dbReference>
<keyword evidence="5" id="KW-0732">Signal</keyword>
<dbReference type="AlphaFoldDB" id="A0A1L7CXG6"/>
<evidence type="ECO:0000256" key="4">
    <source>
        <dbReference type="RuleBase" id="RU003690"/>
    </source>
</evidence>
<dbReference type="Gene3D" id="3.20.20.80">
    <property type="entry name" value="Glycosidases"/>
    <property type="match status" value="2"/>
</dbReference>
<organism evidence="6 7">
    <name type="scientific">Corynebacterium sphenisci DSM 44792</name>
    <dbReference type="NCBI Taxonomy" id="1437874"/>
    <lineage>
        <taxon>Bacteria</taxon>
        <taxon>Bacillati</taxon>
        <taxon>Actinomycetota</taxon>
        <taxon>Actinomycetes</taxon>
        <taxon>Mycobacteriales</taxon>
        <taxon>Corynebacteriaceae</taxon>
        <taxon>Corynebacterium</taxon>
    </lineage>
</organism>
<dbReference type="PRINTS" id="PR00131">
    <property type="entry name" value="GLHYDRLASE1"/>
</dbReference>
<dbReference type="GO" id="GO:0008422">
    <property type="term" value="F:beta-glucosidase activity"/>
    <property type="evidence" value="ECO:0007669"/>
    <property type="project" value="TreeGrafter"/>
</dbReference>
<accession>A0A1L7CXG6</accession>
<dbReference type="GO" id="GO:0005975">
    <property type="term" value="P:carbohydrate metabolic process"/>
    <property type="evidence" value="ECO:0007669"/>
    <property type="project" value="InterPro"/>
</dbReference>
<proteinExistence type="inferred from homology"/>
<dbReference type="STRING" id="1437874.CSPHI_05295"/>
<dbReference type="Pfam" id="PF00232">
    <property type="entry name" value="Glyco_hydro_1"/>
    <property type="match status" value="2"/>
</dbReference>
<reference evidence="6 7" key="1">
    <citation type="submission" date="2014-08" db="EMBL/GenBank/DDBJ databases">
        <title>Complete genome sequence of Corynebacterium sphenisci CECT 5990(T) (=DSM 44792(T)), isolated from healthy wild penguins.</title>
        <authorList>
            <person name="Ruckert C."/>
            <person name="Albersmeier A."/>
            <person name="Winkler A."/>
            <person name="Kalinowski J."/>
        </authorList>
    </citation>
    <scope>NUCLEOTIDE SEQUENCE [LARGE SCALE GENOMIC DNA]</scope>
    <source>
        <strain evidence="6 7">DSM 44792</strain>
    </source>
</reference>
<dbReference type="PANTHER" id="PTHR10353">
    <property type="entry name" value="GLYCOSYL HYDROLASE"/>
    <property type="match status" value="1"/>
</dbReference>
<feature type="chain" id="PRO_5039111631" evidence="5">
    <location>
        <begin position="16"/>
        <end position="431"/>
    </location>
</feature>
<dbReference type="Proteomes" id="UP000185469">
    <property type="component" value="Chromosome"/>
</dbReference>
<evidence type="ECO:0000256" key="3">
    <source>
        <dbReference type="ARBA" id="ARBA00023295"/>
    </source>
</evidence>
<dbReference type="PROSITE" id="PS00653">
    <property type="entry name" value="GLYCOSYL_HYDROL_F1_2"/>
    <property type="match status" value="1"/>
</dbReference>
<dbReference type="KEGG" id="csph:CSPHI_05295"/>
<keyword evidence="3" id="KW-0326">Glycosidase</keyword>
<protein>
    <submittedName>
        <fullName evidence="6">Glycoside hydrolase family 1</fullName>
    </submittedName>
</protein>
<comment type="similarity">
    <text evidence="1 4">Belongs to the glycosyl hydrolase 1 family.</text>
</comment>